<comment type="function">
    <text evidence="7">Catalyzes the glycosylation of 4,4'-diaponeurosporenoate, i.e. the esterification of glucose at the C1'' position with the carboxyl group of 4,4'-diaponeurosporenic acid, to form glycosyl-4,4'-diaponeurosporenoate. This is a step in the biosynthesis of staphyloxanthin, an orange pigment present in most staphylococci strains.</text>
</comment>
<evidence type="ECO:0000256" key="3">
    <source>
        <dbReference type="ARBA" id="ARBA00022676"/>
    </source>
</evidence>
<proteinExistence type="inferred from homology"/>
<accession>A0A4Y8M7R5</accession>
<dbReference type="PANTHER" id="PTHR43646:SF2">
    <property type="entry name" value="GLYCOSYLTRANSFERASE 2-LIKE DOMAIN-CONTAINING PROTEIN"/>
    <property type="match status" value="1"/>
</dbReference>
<dbReference type="GO" id="GO:0005886">
    <property type="term" value="C:plasma membrane"/>
    <property type="evidence" value="ECO:0007669"/>
    <property type="project" value="UniProtKB-SubCell"/>
</dbReference>
<evidence type="ECO:0000256" key="6">
    <source>
        <dbReference type="ARBA" id="ARBA00023136"/>
    </source>
</evidence>
<protein>
    <recommendedName>
        <fullName evidence="10">4,4'-diaponeurosporenoate glycosyltransferase</fullName>
    </recommendedName>
</protein>
<name>A0A4Y8M7R5_9BACL</name>
<dbReference type="SUPFAM" id="SSF53448">
    <property type="entry name" value="Nucleotide-diphospho-sugar transferases"/>
    <property type="match status" value="1"/>
</dbReference>
<evidence type="ECO:0000259" key="11">
    <source>
        <dbReference type="Pfam" id="PF00535"/>
    </source>
</evidence>
<feature type="domain" description="Glycosyltransferase 2-like" evidence="11">
    <location>
        <begin position="4"/>
        <end position="170"/>
    </location>
</feature>
<comment type="subcellular location">
    <subcellularLocation>
        <location evidence="1">Cell membrane</location>
    </subcellularLocation>
</comment>
<comment type="pathway">
    <text evidence="8">Carotenoid biosynthesis; staphyloxanthin biosynthesis; staphyloxanthin from farnesyl diphosphate: step 4/5.</text>
</comment>
<evidence type="ECO:0000256" key="1">
    <source>
        <dbReference type="ARBA" id="ARBA00004236"/>
    </source>
</evidence>
<keyword evidence="6" id="KW-0472">Membrane</keyword>
<comment type="similarity">
    <text evidence="9">Belongs to the glycosyltransferase 2 family. CrtQ subfamily.</text>
</comment>
<dbReference type="Pfam" id="PF00535">
    <property type="entry name" value="Glycos_transf_2"/>
    <property type="match status" value="1"/>
</dbReference>
<keyword evidence="13" id="KW-1185">Reference proteome</keyword>
<evidence type="ECO:0000256" key="5">
    <source>
        <dbReference type="ARBA" id="ARBA00022746"/>
    </source>
</evidence>
<dbReference type="AlphaFoldDB" id="A0A4Y8M7R5"/>
<organism evidence="12 13">
    <name type="scientific">Cohnella luojiensis</name>
    <dbReference type="NCBI Taxonomy" id="652876"/>
    <lineage>
        <taxon>Bacteria</taxon>
        <taxon>Bacillati</taxon>
        <taxon>Bacillota</taxon>
        <taxon>Bacilli</taxon>
        <taxon>Bacillales</taxon>
        <taxon>Paenibacillaceae</taxon>
        <taxon>Cohnella</taxon>
    </lineage>
</organism>
<keyword evidence="4 12" id="KW-0808">Transferase</keyword>
<dbReference type="Gene3D" id="3.90.550.10">
    <property type="entry name" value="Spore Coat Polysaccharide Biosynthesis Protein SpsA, Chain A"/>
    <property type="match status" value="1"/>
</dbReference>
<keyword evidence="5" id="KW-0125">Carotenoid biosynthesis</keyword>
<evidence type="ECO:0000256" key="7">
    <source>
        <dbReference type="ARBA" id="ARBA00037281"/>
    </source>
</evidence>
<sequence length="309" mass="34975">MRISVIIPTLNAASYIKKLIESLRSQTEQPYEIIVVDSTSDDNTVAIAREMGVIVLTVSRKSFDHGGTRNYAASHATGDIFVFITQDALPSDNVFLENLIKPFESSDIAAAYGRQVAVSGTPILERIAKEVNYPLESMIKSLANVKRFGIKTFFFTNVCSAIRSKTFREIGGFPAPIMSNEDMILAAKCILAGYSIAYAAEARVDHSHDYTLKEVFGRYFDIGGSLRLNKWILTYATAEGEGTRLMKTQMHQLMKPKMWRWIPRWIAESAVKYLGYRLGLMFHVIPPKLRPKCSMHPFFWEHREITKSM</sequence>
<evidence type="ECO:0000256" key="4">
    <source>
        <dbReference type="ARBA" id="ARBA00022679"/>
    </source>
</evidence>
<dbReference type="InterPro" id="IPR001173">
    <property type="entry name" value="Glyco_trans_2-like"/>
</dbReference>
<evidence type="ECO:0000313" key="12">
    <source>
        <dbReference type="EMBL" id="TFE29000.1"/>
    </source>
</evidence>
<evidence type="ECO:0000256" key="8">
    <source>
        <dbReference type="ARBA" id="ARBA00037904"/>
    </source>
</evidence>
<comment type="caution">
    <text evidence="12">The sequence shown here is derived from an EMBL/GenBank/DDBJ whole genome shotgun (WGS) entry which is preliminary data.</text>
</comment>
<gene>
    <name evidence="12" type="ORF">E2980_06310</name>
</gene>
<evidence type="ECO:0000313" key="13">
    <source>
        <dbReference type="Proteomes" id="UP000297900"/>
    </source>
</evidence>
<dbReference type="Proteomes" id="UP000297900">
    <property type="component" value="Unassembled WGS sequence"/>
</dbReference>
<dbReference type="EMBL" id="SOMN01000005">
    <property type="protein sequence ID" value="TFE29000.1"/>
    <property type="molecule type" value="Genomic_DNA"/>
</dbReference>
<dbReference type="PANTHER" id="PTHR43646">
    <property type="entry name" value="GLYCOSYLTRANSFERASE"/>
    <property type="match status" value="1"/>
</dbReference>
<evidence type="ECO:0000256" key="10">
    <source>
        <dbReference type="ARBA" id="ARBA00040345"/>
    </source>
</evidence>
<evidence type="ECO:0000256" key="9">
    <source>
        <dbReference type="ARBA" id="ARBA00038120"/>
    </source>
</evidence>
<keyword evidence="3" id="KW-0328">Glycosyltransferase</keyword>
<evidence type="ECO:0000256" key="2">
    <source>
        <dbReference type="ARBA" id="ARBA00022475"/>
    </source>
</evidence>
<keyword evidence="2" id="KW-1003">Cell membrane</keyword>
<dbReference type="GO" id="GO:0016117">
    <property type="term" value="P:carotenoid biosynthetic process"/>
    <property type="evidence" value="ECO:0007669"/>
    <property type="project" value="UniProtKB-KW"/>
</dbReference>
<dbReference type="OrthoDB" id="9790005at2"/>
<dbReference type="InterPro" id="IPR029044">
    <property type="entry name" value="Nucleotide-diphossugar_trans"/>
</dbReference>
<dbReference type="GO" id="GO:0016757">
    <property type="term" value="F:glycosyltransferase activity"/>
    <property type="evidence" value="ECO:0007669"/>
    <property type="project" value="UniProtKB-KW"/>
</dbReference>
<reference evidence="12 13" key="1">
    <citation type="submission" date="2019-03" db="EMBL/GenBank/DDBJ databases">
        <title>Cohnella endophytica sp. nov., a novel endophytic bacterium isolated from bark of Sonneratia apetala.</title>
        <authorList>
            <person name="Tuo L."/>
        </authorList>
    </citation>
    <scope>NUCLEOTIDE SEQUENCE [LARGE SCALE GENOMIC DNA]</scope>
    <source>
        <strain evidence="12 13">CCTCC AB 208254</strain>
    </source>
</reference>